<dbReference type="CDD" id="cd12156">
    <property type="entry name" value="HPPR"/>
    <property type="match status" value="1"/>
</dbReference>
<gene>
    <name evidence="7" type="ORF">G3A44_04460</name>
</gene>
<dbReference type="InterPro" id="IPR036291">
    <property type="entry name" value="NAD(P)-bd_dom_sf"/>
</dbReference>
<evidence type="ECO:0000256" key="1">
    <source>
        <dbReference type="ARBA" id="ARBA00022857"/>
    </source>
</evidence>
<keyword evidence="8" id="KW-1185">Reference proteome</keyword>
<dbReference type="Pfam" id="PF02826">
    <property type="entry name" value="2-Hacid_dh_C"/>
    <property type="match status" value="1"/>
</dbReference>
<dbReference type="PANTHER" id="PTHR10996">
    <property type="entry name" value="2-HYDROXYACID DEHYDROGENASE-RELATED"/>
    <property type="match status" value="1"/>
</dbReference>
<accession>A0A7C9PFK3</accession>
<dbReference type="GO" id="GO:0016618">
    <property type="term" value="F:hydroxypyruvate reductase [NAD(P)H] activity"/>
    <property type="evidence" value="ECO:0007669"/>
    <property type="project" value="TreeGrafter"/>
</dbReference>
<dbReference type="FunFam" id="3.40.50.720:FF:000213">
    <property type="entry name" value="Putative 2-hydroxyacid dehydrogenase"/>
    <property type="match status" value="1"/>
</dbReference>
<evidence type="ECO:0000259" key="5">
    <source>
        <dbReference type="Pfam" id="PF00389"/>
    </source>
</evidence>
<dbReference type="Gene3D" id="3.40.50.720">
    <property type="entry name" value="NAD(P)-binding Rossmann-like Domain"/>
    <property type="match status" value="2"/>
</dbReference>
<feature type="domain" description="D-isomer specific 2-hydroxyacid dehydrogenase catalytic" evidence="5">
    <location>
        <begin position="18"/>
        <end position="316"/>
    </location>
</feature>
<dbReference type="InterPro" id="IPR050223">
    <property type="entry name" value="D-isomer_2-hydroxyacid_DH"/>
</dbReference>
<evidence type="ECO:0000256" key="4">
    <source>
        <dbReference type="RuleBase" id="RU003719"/>
    </source>
</evidence>
<protein>
    <submittedName>
        <fullName evidence="7">2-hydroxyacid dehydrogenase</fullName>
    </submittedName>
</protein>
<dbReference type="AlphaFoldDB" id="A0A7C9PFK3"/>
<dbReference type="GO" id="GO:0051287">
    <property type="term" value="F:NAD binding"/>
    <property type="evidence" value="ECO:0007669"/>
    <property type="project" value="InterPro"/>
</dbReference>
<dbReference type="GO" id="GO:0005829">
    <property type="term" value="C:cytosol"/>
    <property type="evidence" value="ECO:0007669"/>
    <property type="project" value="TreeGrafter"/>
</dbReference>
<dbReference type="InterPro" id="IPR006139">
    <property type="entry name" value="D-isomer_2_OHA_DH_cat_dom"/>
</dbReference>
<sequence>MNFQDRTVLNVGRLPATLLDRLRQHFTLVDAQRPEDRAALLARHGAQVQALVTSAASGAEAALLDQLPALQVISSFGVGLDKVPVAAAHARHIPVGYTPDVLNDCVADHAFALLLACARRTAEADRWMRAGHWPQSTGPFPLGRKVSGARLGLLGLGRIGQTIARRASGFDMTVRYHSRRPVAGVPWAHEPQLLALADWADYLVVITSGGPQTRHLVDTPVLQALGPQGFLINVARGSVVDEAALVSALTQGTLGGAGLDVFEREPAGNPALHTLERVVLTPHIASATQETRQAMADRVVENLLGYFGQGRLVTEVARG</sequence>
<organism evidence="7 8">
    <name type="scientific">Ideonella livida</name>
    <dbReference type="NCBI Taxonomy" id="2707176"/>
    <lineage>
        <taxon>Bacteria</taxon>
        <taxon>Pseudomonadati</taxon>
        <taxon>Pseudomonadota</taxon>
        <taxon>Betaproteobacteria</taxon>
        <taxon>Burkholderiales</taxon>
        <taxon>Sphaerotilaceae</taxon>
        <taxon>Ideonella</taxon>
    </lineage>
</organism>
<keyword evidence="2 4" id="KW-0560">Oxidoreductase</keyword>
<proteinExistence type="inferred from homology"/>
<evidence type="ECO:0000259" key="6">
    <source>
        <dbReference type="Pfam" id="PF02826"/>
    </source>
</evidence>
<keyword evidence="1" id="KW-0521">NADP</keyword>
<dbReference type="SUPFAM" id="SSF51735">
    <property type="entry name" value="NAD(P)-binding Rossmann-fold domains"/>
    <property type="match status" value="1"/>
</dbReference>
<dbReference type="GO" id="GO:0030267">
    <property type="term" value="F:glyoxylate reductase (NADPH) activity"/>
    <property type="evidence" value="ECO:0007669"/>
    <property type="project" value="TreeGrafter"/>
</dbReference>
<dbReference type="PANTHER" id="PTHR10996:SF178">
    <property type="entry name" value="2-HYDROXYACID DEHYDROGENASE YGL185C-RELATED"/>
    <property type="match status" value="1"/>
</dbReference>
<dbReference type="InterPro" id="IPR006140">
    <property type="entry name" value="D-isomer_DH_NAD-bd"/>
</dbReference>
<evidence type="ECO:0000256" key="3">
    <source>
        <dbReference type="ARBA" id="ARBA00023027"/>
    </source>
</evidence>
<comment type="caution">
    <text evidence="7">The sequence shown here is derived from an EMBL/GenBank/DDBJ whole genome shotgun (WGS) entry which is preliminary data.</text>
</comment>
<name>A0A7C9PFK3_9BURK</name>
<keyword evidence="3" id="KW-0520">NAD</keyword>
<feature type="domain" description="D-isomer specific 2-hydroxyacid dehydrogenase NAD-binding" evidence="6">
    <location>
        <begin position="111"/>
        <end position="285"/>
    </location>
</feature>
<evidence type="ECO:0000313" key="7">
    <source>
        <dbReference type="EMBL" id="NDY90448.1"/>
    </source>
</evidence>
<reference evidence="7 8" key="1">
    <citation type="submission" date="2020-02" db="EMBL/GenBank/DDBJ databases">
        <title>Ideonella bacterium strain TBM-1.</title>
        <authorList>
            <person name="Chen W.-M."/>
        </authorList>
    </citation>
    <scope>NUCLEOTIDE SEQUENCE [LARGE SCALE GENOMIC DNA]</scope>
    <source>
        <strain evidence="7 8">TBM-1</strain>
    </source>
</reference>
<evidence type="ECO:0000256" key="2">
    <source>
        <dbReference type="ARBA" id="ARBA00023002"/>
    </source>
</evidence>
<dbReference type="Pfam" id="PF00389">
    <property type="entry name" value="2-Hacid_dh"/>
    <property type="match status" value="1"/>
</dbReference>
<evidence type="ECO:0000313" key="8">
    <source>
        <dbReference type="Proteomes" id="UP000484255"/>
    </source>
</evidence>
<comment type="similarity">
    <text evidence="4">Belongs to the D-isomer specific 2-hydroxyacid dehydrogenase family.</text>
</comment>
<dbReference type="SUPFAM" id="SSF52283">
    <property type="entry name" value="Formate/glycerate dehydrogenase catalytic domain-like"/>
    <property type="match status" value="1"/>
</dbReference>
<dbReference type="EMBL" id="JAAGOH010000003">
    <property type="protein sequence ID" value="NDY90448.1"/>
    <property type="molecule type" value="Genomic_DNA"/>
</dbReference>
<dbReference type="Proteomes" id="UP000484255">
    <property type="component" value="Unassembled WGS sequence"/>
</dbReference>
<dbReference type="RefSeq" id="WP_163456296.1">
    <property type="nucleotide sequence ID" value="NZ_JAAGOH010000003.1"/>
</dbReference>